<dbReference type="AlphaFoldDB" id="A0A6B3NBQ1"/>
<accession>A0A6B3NBQ1</accession>
<gene>
    <name evidence="2" type="ORF">F6J89_07530</name>
</gene>
<keyword evidence="2" id="KW-0378">Hydrolase</keyword>
<organism evidence="2">
    <name type="scientific">Symploca sp. SIO1C4</name>
    <dbReference type="NCBI Taxonomy" id="2607765"/>
    <lineage>
        <taxon>Bacteria</taxon>
        <taxon>Bacillati</taxon>
        <taxon>Cyanobacteriota</taxon>
        <taxon>Cyanophyceae</taxon>
        <taxon>Coleofasciculales</taxon>
        <taxon>Coleofasciculaceae</taxon>
        <taxon>Symploca</taxon>
    </lineage>
</organism>
<keyword evidence="1" id="KW-1133">Transmembrane helix</keyword>
<keyword evidence="1" id="KW-0472">Membrane</keyword>
<name>A0A6B3NBQ1_9CYAN</name>
<proteinExistence type="predicted"/>
<protein>
    <submittedName>
        <fullName evidence="2">Carboxypeptidase regulatory-like domain-containing protein</fullName>
    </submittedName>
</protein>
<dbReference type="GO" id="GO:0004180">
    <property type="term" value="F:carboxypeptidase activity"/>
    <property type="evidence" value="ECO:0007669"/>
    <property type="project" value="UniProtKB-KW"/>
</dbReference>
<dbReference type="SUPFAM" id="SSF49478">
    <property type="entry name" value="Cna protein B-type domain"/>
    <property type="match status" value="1"/>
</dbReference>
<comment type="caution">
    <text evidence="2">The sequence shown here is derived from an EMBL/GenBank/DDBJ whole genome shotgun (WGS) entry which is preliminary data.</text>
</comment>
<dbReference type="EMBL" id="JAAHFQ010000103">
    <property type="protein sequence ID" value="NER27474.1"/>
    <property type="molecule type" value="Genomic_DNA"/>
</dbReference>
<evidence type="ECO:0000313" key="2">
    <source>
        <dbReference type="EMBL" id="NER27474.1"/>
    </source>
</evidence>
<keyword evidence="1" id="KW-0812">Transmembrane</keyword>
<reference evidence="2" key="1">
    <citation type="submission" date="2019-11" db="EMBL/GenBank/DDBJ databases">
        <title>Genomic insights into an expanded diversity of filamentous marine cyanobacteria reveals the extraordinary biosynthetic potential of Moorea and Okeania.</title>
        <authorList>
            <person name="Ferreira Leao T."/>
            <person name="Wang M."/>
            <person name="Moss N."/>
            <person name="Da Silva R."/>
            <person name="Sanders J."/>
            <person name="Nurk S."/>
            <person name="Gurevich A."/>
            <person name="Humphrey G."/>
            <person name="Reher R."/>
            <person name="Zhu Q."/>
            <person name="Belda-Ferre P."/>
            <person name="Glukhov E."/>
            <person name="Rex R."/>
            <person name="Dorrestein P.C."/>
            <person name="Knight R."/>
            <person name="Pevzner P."/>
            <person name="Gerwick W.H."/>
            <person name="Gerwick L."/>
        </authorList>
    </citation>
    <scope>NUCLEOTIDE SEQUENCE</scope>
    <source>
        <strain evidence="2">SIO1C4</strain>
    </source>
</reference>
<keyword evidence="2" id="KW-0121">Carboxypeptidase</keyword>
<sequence length="166" mass="18165">MPLFQWKIITPLILVSIFNWPIRATAHGVKIEAKNTQAIEIYAQYDNGEPMSNTQVTVYAPQNPATPWLQGTSDESGKFVFVPDSLQPGNWAVQVRKAGHGNIINITLGEEAVEVNSREVNNNFATSNNSNSSYTAPQKVLMGAAIIWGFVGTALFFSRGKSNAHS</sequence>
<evidence type="ECO:0000256" key="1">
    <source>
        <dbReference type="SAM" id="Phobius"/>
    </source>
</evidence>
<feature type="transmembrane region" description="Helical" evidence="1">
    <location>
        <begin position="140"/>
        <end position="157"/>
    </location>
</feature>
<dbReference type="Gene3D" id="2.60.40.1120">
    <property type="entry name" value="Carboxypeptidase-like, regulatory domain"/>
    <property type="match status" value="1"/>
</dbReference>
<keyword evidence="2" id="KW-0645">Protease</keyword>